<evidence type="ECO:0000313" key="2">
    <source>
        <dbReference type="Proteomes" id="UP000319130"/>
    </source>
</evidence>
<accession>A0A523W5E3</accession>
<dbReference type="AlphaFoldDB" id="A0A523W5E3"/>
<evidence type="ECO:0000313" key="1">
    <source>
        <dbReference type="EMBL" id="TET62227.1"/>
    </source>
</evidence>
<proteinExistence type="predicted"/>
<reference evidence="1 2" key="1">
    <citation type="submission" date="2019-03" db="EMBL/GenBank/DDBJ databases">
        <title>Metabolic potential of uncultured bacteria and archaea associated with petroleum seepage in deep-sea sediments.</title>
        <authorList>
            <person name="Dong X."/>
            <person name="Hubert C."/>
        </authorList>
    </citation>
    <scope>NUCLEOTIDE SEQUENCE [LARGE SCALE GENOMIC DNA]</scope>
    <source>
        <strain evidence="1">E29_bin52</strain>
    </source>
</reference>
<dbReference type="EMBL" id="SOIZ01000198">
    <property type="protein sequence ID" value="TET62227.1"/>
    <property type="molecule type" value="Genomic_DNA"/>
</dbReference>
<name>A0A523W5E3_UNCAE</name>
<sequence length="182" mass="20121">MMTEHLARPTNTLLLATIICVAVLWATSVSGQEASPGGSELNRLFPLETNVWDAYLEHKGPTQVATGIEGNDWREMSDPQKYGTLWGYDQGFKSGVFFGWITAGKPANAFPFATGKPAIDFGHLVEAVDEFYSDYANRGIFLPMALPIVIGRIEGYLSDDEAEEEILLARQLSATLRKYLNE</sequence>
<dbReference type="Proteomes" id="UP000319130">
    <property type="component" value="Unassembled WGS sequence"/>
</dbReference>
<organism evidence="1 2">
    <name type="scientific">Aerophobetes bacterium</name>
    <dbReference type="NCBI Taxonomy" id="2030807"/>
    <lineage>
        <taxon>Bacteria</taxon>
        <taxon>Candidatus Aerophobota</taxon>
    </lineage>
</organism>
<comment type="caution">
    <text evidence="1">The sequence shown here is derived from an EMBL/GenBank/DDBJ whole genome shotgun (WGS) entry which is preliminary data.</text>
</comment>
<gene>
    <name evidence="1" type="ORF">E3J48_04520</name>
</gene>
<protein>
    <submittedName>
        <fullName evidence="1">Uncharacterized protein</fullName>
    </submittedName>
</protein>